<evidence type="ECO:0000313" key="8">
    <source>
        <dbReference type="RefSeq" id="XP_022250762.1"/>
    </source>
</evidence>
<dbReference type="SUPFAM" id="SSF103473">
    <property type="entry name" value="MFS general substrate transporter"/>
    <property type="match status" value="1"/>
</dbReference>
<feature type="transmembrane region" description="Helical" evidence="5">
    <location>
        <begin position="369"/>
        <end position="390"/>
    </location>
</feature>
<dbReference type="InterPro" id="IPR005828">
    <property type="entry name" value="MFS_sugar_transport-like"/>
</dbReference>
<feature type="transmembrane region" description="Helical" evidence="5">
    <location>
        <begin position="226"/>
        <end position="248"/>
    </location>
</feature>
<comment type="subcellular location">
    <subcellularLocation>
        <location evidence="1">Membrane</location>
        <topology evidence="1">Multi-pass membrane protein</topology>
    </subcellularLocation>
</comment>
<keyword evidence="7" id="KW-1185">Reference proteome</keyword>
<dbReference type="InterPro" id="IPR020846">
    <property type="entry name" value="MFS_dom"/>
</dbReference>
<dbReference type="InterPro" id="IPR036259">
    <property type="entry name" value="MFS_trans_sf"/>
</dbReference>
<keyword evidence="4 5" id="KW-0472">Membrane</keyword>
<organism evidence="7 8">
    <name type="scientific">Limulus polyphemus</name>
    <name type="common">Atlantic horseshoe crab</name>
    <dbReference type="NCBI Taxonomy" id="6850"/>
    <lineage>
        <taxon>Eukaryota</taxon>
        <taxon>Metazoa</taxon>
        <taxon>Ecdysozoa</taxon>
        <taxon>Arthropoda</taxon>
        <taxon>Chelicerata</taxon>
        <taxon>Merostomata</taxon>
        <taxon>Xiphosura</taxon>
        <taxon>Limulidae</taxon>
        <taxon>Limulus</taxon>
    </lineage>
</organism>
<feature type="domain" description="Major facilitator superfamily (MFS) profile" evidence="6">
    <location>
        <begin position="20"/>
        <end position="510"/>
    </location>
</feature>
<reference evidence="8" key="1">
    <citation type="submission" date="2025-08" db="UniProtKB">
        <authorList>
            <consortium name="RefSeq"/>
        </authorList>
    </citation>
    <scope>IDENTIFICATION</scope>
    <source>
        <tissue evidence="8">Muscle</tissue>
    </source>
</reference>
<gene>
    <name evidence="8" type="primary">LOC106466957</name>
</gene>
<keyword evidence="3 5" id="KW-1133">Transmembrane helix</keyword>
<feature type="transmembrane region" description="Helical" evidence="5">
    <location>
        <begin position="340"/>
        <end position="357"/>
    </location>
</feature>
<dbReference type="Gene3D" id="1.20.1250.20">
    <property type="entry name" value="MFS general substrate transporter like domains"/>
    <property type="match status" value="1"/>
</dbReference>
<dbReference type="Proteomes" id="UP000694941">
    <property type="component" value="Unplaced"/>
</dbReference>
<keyword evidence="2 5" id="KW-0812">Transmembrane</keyword>
<feature type="transmembrane region" description="Helical" evidence="5">
    <location>
        <begin position="189"/>
        <end position="214"/>
    </location>
</feature>
<feature type="transmembrane region" description="Helical" evidence="5">
    <location>
        <begin position="137"/>
        <end position="160"/>
    </location>
</feature>
<evidence type="ECO:0000313" key="7">
    <source>
        <dbReference type="Proteomes" id="UP000694941"/>
    </source>
</evidence>
<accession>A0ABM1T4F6</accession>
<evidence type="ECO:0000256" key="1">
    <source>
        <dbReference type="ARBA" id="ARBA00004141"/>
    </source>
</evidence>
<feature type="transmembrane region" description="Helical" evidence="5">
    <location>
        <begin position="422"/>
        <end position="445"/>
    </location>
</feature>
<sequence>MNFEEILEYLGHFGSYQIVVYSLVCVPSVLVGIHIMASVFLMGIPKHRCFIKNCDNSLSEFEEPWFPYSIPKNDASGVKGFSQCFRFQKATSTGNVSCLATDFRNTTEKCSDWVWNKEEFQWTAVSEWNLVCEKSMFVALSGSVFMVGILVGALIFGALADKVGRKRVFLFAPPLLVLSSVGTAFSPNYVVFILLRFITAAAVSGLFQTGYVVVVEAVGVSRRLWCANMLQVVFAFGELLLALVAYFVRNWRTLELVIAGPTSLLLVYYWILPESIRWYISKEKFEKARRTIEKAALWNKVDMPDSVYTSKNTSFCDQDSKKPTAGIMDLLCNPCLRRRTLNIAFNWFVNSLVYYGLSMNAGNLGGDVYVNFVALAAVEIPAVILGTLILSCVGRKTLLSAMLLLGGLCCVVNPFIPTAFAWAGTTLAVIGKSQIAVSFAVVYVYSAEIFPTVVRNAGIGFSSMCSRLGGILAPIVANLGTFYEPLPMLIFGGTALTSGLLTLFLPETRDQDLPETIEDAENFGSSIKQLPKKYFPDDESHTSKKLQEGTVSHNDSLFENVDEHLDLLG</sequence>
<dbReference type="PANTHER" id="PTHR24064">
    <property type="entry name" value="SOLUTE CARRIER FAMILY 22 MEMBER"/>
    <property type="match status" value="1"/>
</dbReference>
<evidence type="ECO:0000256" key="2">
    <source>
        <dbReference type="ARBA" id="ARBA00022692"/>
    </source>
</evidence>
<evidence type="ECO:0000256" key="3">
    <source>
        <dbReference type="ARBA" id="ARBA00022989"/>
    </source>
</evidence>
<dbReference type="PROSITE" id="PS50850">
    <property type="entry name" value="MFS"/>
    <property type="match status" value="1"/>
</dbReference>
<dbReference type="CDD" id="cd17317">
    <property type="entry name" value="MFS_SLC22"/>
    <property type="match status" value="1"/>
</dbReference>
<dbReference type="RefSeq" id="XP_022250762.1">
    <property type="nucleotide sequence ID" value="XM_022395054.1"/>
</dbReference>
<evidence type="ECO:0000259" key="6">
    <source>
        <dbReference type="PROSITE" id="PS50850"/>
    </source>
</evidence>
<proteinExistence type="predicted"/>
<feature type="transmembrane region" description="Helical" evidence="5">
    <location>
        <begin position="254"/>
        <end position="272"/>
    </location>
</feature>
<evidence type="ECO:0000256" key="5">
    <source>
        <dbReference type="SAM" id="Phobius"/>
    </source>
</evidence>
<dbReference type="GeneID" id="106466957"/>
<feature type="transmembrane region" description="Helical" evidence="5">
    <location>
        <begin position="20"/>
        <end position="42"/>
    </location>
</feature>
<feature type="transmembrane region" description="Helical" evidence="5">
    <location>
        <begin position="457"/>
        <end position="480"/>
    </location>
</feature>
<name>A0ABM1T4F6_LIMPO</name>
<evidence type="ECO:0000256" key="4">
    <source>
        <dbReference type="ARBA" id="ARBA00023136"/>
    </source>
</evidence>
<protein>
    <submittedName>
        <fullName evidence="8">Organic cation transporter protein-like</fullName>
    </submittedName>
</protein>
<dbReference type="Pfam" id="PF00083">
    <property type="entry name" value="Sugar_tr"/>
    <property type="match status" value="1"/>
</dbReference>
<feature type="transmembrane region" description="Helical" evidence="5">
    <location>
        <begin position="397"/>
        <end position="416"/>
    </location>
</feature>